<evidence type="ECO:0000313" key="4">
    <source>
        <dbReference type="Proteomes" id="UP000742786"/>
    </source>
</evidence>
<dbReference type="Pfam" id="PF13561">
    <property type="entry name" value="adh_short_C2"/>
    <property type="match status" value="1"/>
</dbReference>
<dbReference type="EC" id="1.1.1.-" evidence="3"/>
<keyword evidence="2 3" id="KW-0560">Oxidoreductase</keyword>
<dbReference type="Gene3D" id="3.40.50.720">
    <property type="entry name" value="NAD(P)-binding Rossmann-like Domain"/>
    <property type="match status" value="1"/>
</dbReference>
<comment type="caution">
    <text evidence="3">The sequence shown here is derived from an EMBL/GenBank/DDBJ whole genome shotgun (WGS) entry which is preliminary data.</text>
</comment>
<dbReference type="Proteomes" id="UP000742786">
    <property type="component" value="Unassembled WGS sequence"/>
</dbReference>
<reference evidence="3" key="1">
    <citation type="submission" date="2021-04" db="EMBL/GenBank/DDBJ databases">
        <authorList>
            <person name="Hornung B."/>
        </authorList>
    </citation>
    <scope>NUCLEOTIDE SEQUENCE</scope>
    <source>
        <strain evidence="3">G5G6</strain>
    </source>
</reference>
<dbReference type="NCBIfam" id="NF005559">
    <property type="entry name" value="PRK07231.1"/>
    <property type="match status" value="1"/>
</dbReference>
<dbReference type="InterPro" id="IPR002347">
    <property type="entry name" value="SDR_fam"/>
</dbReference>
<name>A0A916J7A9_9PROT</name>
<dbReference type="PRINTS" id="PR00081">
    <property type="entry name" value="GDHRDH"/>
</dbReference>
<evidence type="ECO:0000313" key="3">
    <source>
        <dbReference type="EMBL" id="CAG4884773.1"/>
    </source>
</evidence>
<comment type="similarity">
    <text evidence="1">Belongs to the short-chain dehydrogenases/reductases (SDR) family.</text>
</comment>
<dbReference type="InterPro" id="IPR036291">
    <property type="entry name" value="NAD(P)-bd_dom_sf"/>
</dbReference>
<protein>
    <submittedName>
        <fullName evidence="3">2,5-dichloro-2,5-cyclohexadiene-1,4-diol dehydrogenase LinX</fullName>
        <ecNumber evidence="3">1.1.1.-</ecNumber>
    </submittedName>
</protein>
<dbReference type="PANTHER" id="PTHR24321:SF15">
    <property type="entry name" value="OXIDOREDUCTASE UCPA"/>
    <property type="match status" value="1"/>
</dbReference>
<organism evidence="3 4">
    <name type="scientific">Georgfuchsia toluolica</name>
    <dbReference type="NCBI Taxonomy" id="424218"/>
    <lineage>
        <taxon>Bacteria</taxon>
        <taxon>Pseudomonadati</taxon>
        <taxon>Pseudomonadota</taxon>
        <taxon>Betaproteobacteria</taxon>
        <taxon>Nitrosomonadales</taxon>
        <taxon>Sterolibacteriaceae</taxon>
        <taxon>Georgfuchsia</taxon>
    </lineage>
</organism>
<proteinExistence type="inferred from homology"/>
<dbReference type="EMBL" id="CAJQUM010000001">
    <property type="protein sequence ID" value="CAG4884773.1"/>
    <property type="molecule type" value="Genomic_DNA"/>
</dbReference>
<gene>
    <name evidence="3" type="primary">linX</name>
    <name evidence="3" type="ORF">GTOL_12656</name>
</gene>
<dbReference type="GO" id="GO:0016491">
    <property type="term" value="F:oxidoreductase activity"/>
    <property type="evidence" value="ECO:0007669"/>
    <property type="project" value="UniProtKB-KW"/>
</dbReference>
<dbReference type="RefSeq" id="WP_220636585.1">
    <property type="nucleotide sequence ID" value="NZ_CAJQUM010000001.1"/>
</dbReference>
<accession>A0A916J7A9</accession>
<sequence length="249" mass="26372">MNKRLQNKVALITGGASGIGAAHVRLFSDAGAKVLVCDVQEELGCRVVDDVKRKSGEAEFFRLDVTDESNWKKAVAEAVGRFGSLTTLINNAGIFIPGGVESESNEGWNRVVAVNQTGVWLGMKTAMPELLKSGNAAIVNISSLYGLVGSPEGIAYHASKAAVRAMSKAAAVEYARRGLRVNTVYPGVIKTPILGEVPDYMMKALEEALPMGRIGIPEDIAYASLYLCSDEAQFVTGADLCVDGGAYAI</sequence>
<dbReference type="PANTHER" id="PTHR24321">
    <property type="entry name" value="DEHYDROGENASES, SHORT CHAIN"/>
    <property type="match status" value="1"/>
</dbReference>
<evidence type="ECO:0000256" key="2">
    <source>
        <dbReference type="ARBA" id="ARBA00023002"/>
    </source>
</evidence>
<dbReference type="FunFam" id="3.40.50.720:FF:000084">
    <property type="entry name" value="Short-chain dehydrogenase reductase"/>
    <property type="match status" value="1"/>
</dbReference>
<dbReference type="PRINTS" id="PR00080">
    <property type="entry name" value="SDRFAMILY"/>
</dbReference>
<dbReference type="SUPFAM" id="SSF51735">
    <property type="entry name" value="NAD(P)-binding Rossmann-fold domains"/>
    <property type="match status" value="1"/>
</dbReference>
<dbReference type="AlphaFoldDB" id="A0A916J7A9"/>
<keyword evidence="4" id="KW-1185">Reference proteome</keyword>
<evidence type="ECO:0000256" key="1">
    <source>
        <dbReference type="ARBA" id="ARBA00006484"/>
    </source>
</evidence>